<dbReference type="PROSITE" id="PS51340">
    <property type="entry name" value="MOSC"/>
    <property type="match status" value="1"/>
</dbReference>
<name>A0A9P0HKG0_NEZVI</name>
<keyword evidence="1" id="KW-1133">Transmembrane helix</keyword>
<keyword evidence="4" id="KW-1185">Reference proteome</keyword>
<proteinExistence type="predicted"/>
<dbReference type="SUPFAM" id="SSF50800">
    <property type="entry name" value="PK beta-barrel domain-like"/>
    <property type="match status" value="1"/>
</dbReference>
<dbReference type="Pfam" id="PF03476">
    <property type="entry name" value="MOSC_N"/>
    <property type="match status" value="1"/>
</dbReference>
<organism evidence="3 4">
    <name type="scientific">Nezara viridula</name>
    <name type="common">Southern green stink bug</name>
    <name type="synonym">Cimex viridulus</name>
    <dbReference type="NCBI Taxonomy" id="85310"/>
    <lineage>
        <taxon>Eukaryota</taxon>
        <taxon>Metazoa</taxon>
        <taxon>Ecdysozoa</taxon>
        <taxon>Arthropoda</taxon>
        <taxon>Hexapoda</taxon>
        <taxon>Insecta</taxon>
        <taxon>Pterygota</taxon>
        <taxon>Neoptera</taxon>
        <taxon>Paraneoptera</taxon>
        <taxon>Hemiptera</taxon>
        <taxon>Heteroptera</taxon>
        <taxon>Panheteroptera</taxon>
        <taxon>Pentatomomorpha</taxon>
        <taxon>Pentatomoidea</taxon>
        <taxon>Pentatomidae</taxon>
        <taxon>Pentatominae</taxon>
        <taxon>Nezara</taxon>
    </lineage>
</organism>
<dbReference type="InterPro" id="IPR011037">
    <property type="entry name" value="Pyrv_Knase-like_insert_dom_sf"/>
</dbReference>
<accession>A0A9P0HKG0</accession>
<dbReference type="OrthoDB" id="17255at2759"/>
<evidence type="ECO:0000259" key="2">
    <source>
        <dbReference type="PROSITE" id="PS51340"/>
    </source>
</evidence>
<feature type="transmembrane region" description="Helical" evidence="1">
    <location>
        <begin position="12"/>
        <end position="31"/>
    </location>
</feature>
<dbReference type="GO" id="GO:0030151">
    <property type="term" value="F:molybdenum ion binding"/>
    <property type="evidence" value="ECO:0007669"/>
    <property type="project" value="InterPro"/>
</dbReference>
<dbReference type="Pfam" id="PF03473">
    <property type="entry name" value="MOSC"/>
    <property type="match status" value="1"/>
</dbReference>
<dbReference type="InterPro" id="IPR005302">
    <property type="entry name" value="MoCF_Sase_C"/>
</dbReference>
<dbReference type="GO" id="GO:0003824">
    <property type="term" value="F:catalytic activity"/>
    <property type="evidence" value="ECO:0007669"/>
    <property type="project" value="InterPro"/>
</dbReference>
<gene>
    <name evidence="3" type="ORF">NEZAVI_LOCUS12716</name>
</gene>
<sequence>MYLGGDRPRWLIVGGILLAVAAFMYGLYHWCIKERWIRVGKLEVLNIFPLKSGPPIAIGSAECTFFGLRYRNVTDRMFVVFDEERRVLTARTCPNLLNIKMEIFGTQGIAQFVSSSGRDPFKIKMNTIRSMKITYIRMDFPTTRPEIIETRDCGDDAAEWISLELNRPGLRLGSWSHGFRRHITFARQRERDVFIINNSNAGAYSDMSSYNLLNKASLEDLQERLGPNNKVSSDNFRANIIIHQAPPFAEDNWVKMKIGKVIFRIVKPCVRCMMVTINPSTLVEHPDSEPLTTLKTYRKLEHAAQREIEGDSPIMGIHMGLVWPGSLMTGEKVYAWGTPPLGKLLNRIQES</sequence>
<reference evidence="3" key="1">
    <citation type="submission" date="2022-01" db="EMBL/GenBank/DDBJ databases">
        <authorList>
            <person name="King R."/>
        </authorList>
    </citation>
    <scope>NUCLEOTIDE SEQUENCE</scope>
</reference>
<dbReference type="PANTHER" id="PTHR14237">
    <property type="entry name" value="MOLYBDOPTERIN COFACTOR SULFURASE MOSC"/>
    <property type="match status" value="1"/>
</dbReference>
<dbReference type="PANTHER" id="PTHR14237:SF19">
    <property type="entry name" value="MITOCHONDRIAL AMIDOXIME REDUCING COMPONENT 1"/>
    <property type="match status" value="1"/>
</dbReference>
<evidence type="ECO:0000313" key="4">
    <source>
        <dbReference type="Proteomes" id="UP001152798"/>
    </source>
</evidence>
<dbReference type="GO" id="GO:0030170">
    <property type="term" value="F:pyridoxal phosphate binding"/>
    <property type="evidence" value="ECO:0007669"/>
    <property type="project" value="InterPro"/>
</dbReference>
<evidence type="ECO:0000313" key="3">
    <source>
        <dbReference type="EMBL" id="CAH1404278.1"/>
    </source>
</evidence>
<feature type="domain" description="MOSC" evidence="2">
    <location>
        <begin position="184"/>
        <end position="336"/>
    </location>
</feature>
<protein>
    <recommendedName>
        <fullName evidence="2">MOSC domain-containing protein</fullName>
    </recommendedName>
</protein>
<evidence type="ECO:0000256" key="1">
    <source>
        <dbReference type="SAM" id="Phobius"/>
    </source>
</evidence>
<keyword evidence="1" id="KW-0812">Transmembrane</keyword>
<dbReference type="InterPro" id="IPR005303">
    <property type="entry name" value="MOCOS_middle"/>
</dbReference>
<dbReference type="AlphaFoldDB" id="A0A9P0HKG0"/>
<dbReference type="SUPFAM" id="SSF141673">
    <property type="entry name" value="MOSC N-terminal domain-like"/>
    <property type="match status" value="1"/>
</dbReference>
<dbReference type="EMBL" id="OV725082">
    <property type="protein sequence ID" value="CAH1404278.1"/>
    <property type="molecule type" value="Genomic_DNA"/>
</dbReference>
<keyword evidence="1" id="KW-0472">Membrane</keyword>
<dbReference type="Proteomes" id="UP001152798">
    <property type="component" value="Chromosome 6"/>
</dbReference>